<organism evidence="5 6">
    <name type="scientific">Ophiocordyceps australis</name>
    <dbReference type="NCBI Taxonomy" id="1399860"/>
    <lineage>
        <taxon>Eukaryota</taxon>
        <taxon>Fungi</taxon>
        <taxon>Dikarya</taxon>
        <taxon>Ascomycota</taxon>
        <taxon>Pezizomycotina</taxon>
        <taxon>Sordariomycetes</taxon>
        <taxon>Hypocreomycetidae</taxon>
        <taxon>Hypocreales</taxon>
        <taxon>Ophiocordycipitaceae</taxon>
        <taxon>Ophiocordyceps</taxon>
    </lineage>
</organism>
<feature type="region of interest" description="Disordered" evidence="3">
    <location>
        <begin position="153"/>
        <end position="173"/>
    </location>
</feature>
<dbReference type="EMBL" id="NJET01000038">
    <property type="protein sequence ID" value="PHH63996.1"/>
    <property type="molecule type" value="Genomic_DNA"/>
</dbReference>
<evidence type="ECO:0000313" key="5">
    <source>
        <dbReference type="EMBL" id="PHH63996.1"/>
    </source>
</evidence>
<dbReference type="CDD" id="cd21789">
    <property type="entry name" value="Rad21_Rec8_M_SpRec8p-like"/>
    <property type="match status" value="1"/>
</dbReference>
<accession>A0A2C5Y8G7</accession>
<comment type="subcellular location">
    <subcellularLocation>
        <location evidence="1">Nucleus</location>
    </subcellularLocation>
</comment>
<feature type="domain" description="Rad21/Rec8-like protein N-terminal" evidence="4">
    <location>
        <begin position="1"/>
        <end position="115"/>
    </location>
</feature>
<evidence type="ECO:0000256" key="3">
    <source>
        <dbReference type="SAM" id="MobiDB-lite"/>
    </source>
</evidence>
<keyword evidence="2" id="KW-0539">Nucleus</keyword>
<feature type="compositionally biased region" description="Basic and acidic residues" evidence="3">
    <location>
        <begin position="460"/>
        <end position="479"/>
    </location>
</feature>
<evidence type="ECO:0000313" key="6">
    <source>
        <dbReference type="Proteomes" id="UP000226192"/>
    </source>
</evidence>
<dbReference type="AlphaFoldDB" id="A0A2C5Y8G7"/>
<dbReference type="Proteomes" id="UP000226192">
    <property type="component" value="Unassembled WGS sequence"/>
</dbReference>
<evidence type="ECO:0000259" key="4">
    <source>
        <dbReference type="Pfam" id="PF04825"/>
    </source>
</evidence>
<dbReference type="PANTHER" id="PTHR12585:SF70">
    <property type="entry name" value="RAD21_REC8 N TERMINAL DOMAIN PROTEIN (AFU_ORTHOLOGUE AFUA_6G02900)"/>
    <property type="match status" value="1"/>
</dbReference>
<proteinExistence type="predicted"/>
<feature type="region of interest" description="Disordered" evidence="3">
    <location>
        <begin position="452"/>
        <end position="488"/>
    </location>
</feature>
<evidence type="ECO:0000256" key="2">
    <source>
        <dbReference type="ARBA" id="ARBA00023242"/>
    </source>
</evidence>
<keyword evidence="6" id="KW-1185">Reference proteome</keyword>
<reference evidence="5 6" key="1">
    <citation type="submission" date="2017-06" db="EMBL/GenBank/DDBJ databases">
        <title>Ant-infecting Ophiocordyceps genomes reveal a high diversity of potential behavioral manipulation genes and a possible major role for enterotoxins.</title>
        <authorList>
            <person name="De Bekker C."/>
            <person name="Evans H.C."/>
            <person name="Brachmann A."/>
            <person name="Hughes D.P."/>
        </authorList>
    </citation>
    <scope>NUCLEOTIDE SEQUENCE [LARGE SCALE GENOMIC DNA]</scope>
    <source>
        <strain evidence="5 6">Map64</strain>
    </source>
</reference>
<feature type="region of interest" description="Disordered" evidence="3">
    <location>
        <begin position="509"/>
        <end position="548"/>
    </location>
</feature>
<protein>
    <recommendedName>
        <fullName evidence="4">Rad21/Rec8-like protein N-terminal domain-containing protein</fullName>
    </recommendedName>
</protein>
<sequence length="609" mass="66461">MFYSHEILTSTQYGVATVWLAATMGNGSVSGKGALRRLTRKAIFEVDVPKACDTIIDPGAPLALRLQGKLLYGVSRVFDQQCAYILSDVEKTHSKMVSFFQILHTQNIDQKSPKARQNLITLVDDPALDIFNVVPEFNLVIRDKDLVGIPSQGSANKFSQMTPRNDFSQGPLSSGSECARFSLHLQSPSLDAGSYRLPSEFGTQSSRSGKDQREAEVMPEFQPFVDDDLDPFHGIGLDFDASGNLVGILESEPELPPLPVEGEDEAQILNDASRLPENISEQQQQPDMSAEVAPIAAGVVQDIGVPPVGRRATQMADPSSTTSTATTIEVRQPCARLRRPGRPRKRHDILDESTRISRDEYRAWTEDYVHNMKAGNQHARRITPFQAKKNAFALVYGNGIAGIGRFSSASANKLHPLVNEFSGSNLISRLQGLHPSEIEFGIRDGTSRRRKLSEAFPEEELQHEQGRSIRHSPKDEPELGRGQASNGEEHLVTHGDEIAPEMGMDAAPPMDDRHSSSMMPWSRPPSAVRNPPASAHKSIATSPSPLHARGSAIDLIGRRSDPRSTPIRPFAFAQGQASSSLNLDSGLLLDQSLDMDTTTAAALNVGGQD</sequence>
<dbReference type="GO" id="GO:0005634">
    <property type="term" value="C:nucleus"/>
    <property type="evidence" value="ECO:0007669"/>
    <property type="project" value="UniProtKB-SubCell"/>
</dbReference>
<feature type="compositionally biased region" description="Low complexity" evidence="3">
    <location>
        <begin position="516"/>
        <end position="526"/>
    </location>
</feature>
<dbReference type="GO" id="GO:0030892">
    <property type="term" value="C:mitotic cohesin complex"/>
    <property type="evidence" value="ECO:0007669"/>
    <property type="project" value="TreeGrafter"/>
</dbReference>
<dbReference type="Pfam" id="PF04825">
    <property type="entry name" value="Rad21_Rec8_N"/>
    <property type="match status" value="1"/>
</dbReference>
<dbReference type="PANTHER" id="PTHR12585">
    <property type="entry name" value="SCC1 / RAD21 FAMILY MEMBER"/>
    <property type="match status" value="1"/>
</dbReference>
<dbReference type="GO" id="GO:0003682">
    <property type="term" value="F:chromatin binding"/>
    <property type="evidence" value="ECO:0007669"/>
    <property type="project" value="TreeGrafter"/>
</dbReference>
<dbReference type="STRING" id="1399860.A0A2C5Y8G7"/>
<dbReference type="GO" id="GO:0007064">
    <property type="term" value="P:mitotic sister chromatid cohesion"/>
    <property type="evidence" value="ECO:0007669"/>
    <property type="project" value="TreeGrafter"/>
</dbReference>
<gene>
    <name evidence="5" type="ORF">CDD81_5101</name>
</gene>
<comment type="caution">
    <text evidence="5">The sequence shown here is derived from an EMBL/GenBank/DDBJ whole genome shotgun (WGS) entry which is preliminary data.</text>
</comment>
<feature type="region of interest" description="Disordered" evidence="3">
    <location>
        <begin position="194"/>
        <end position="214"/>
    </location>
</feature>
<dbReference type="InterPro" id="IPR006910">
    <property type="entry name" value="Rad21_Rec8_N"/>
</dbReference>
<evidence type="ECO:0000256" key="1">
    <source>
        <dbReference type="ARBA" id="ARBA00004123"/>
    </source>
</evidence>
<dbReference type="InterPro" id="IPR039781">
    <property type="entry name" value="Rad21/Rec8-like"/>
</dbReference>
<name>A0A2C5Y8G7_9HYPO</name>
<dbReference type="OrthoDB" id="5427633at2759"/>